<evidence type="ECO:0000313" key="2">
    <source>
        <dbReference type="EMBL" id="GAW10282.1"/>
    </source>
</evidence>
<comment type="caution">
    <text evidence="2">The sequence shown here is derived from an EMBL/GenBank/DDBJ whole genome shotgun (WGS) entry which is preliminary data.</text>
</comment>
<accession>A0A1Q3ESX9</accession>
<reference evidence="2 3" key="2">
    <citation type="submission" date="2017-02" db="EMBL/GenBank/DDBJ databases">
        <title>A genome survey and senescence transcriptome analysis in Lentinula edodes.</title>
        <authorList>
            <person name="Sakamoto Y."/>
            <person name="Nakade K."/>
            <person name="Sato S."/>
            <person name="Yoshida Y."/>
            <person name="Miyazaki K."/>
            <person name="Natsume S."/>
            <person name="Konno N."/>
        </authorList>
    </citation>
    <scope>NUCLEOTIDE SEQUENCE [LARGE SCALE GENOMIC DNA]</scope>
    <source>
        <strain evidence="2 3">NBRC 111202</strain>
    </source>
</reference>
<organism evidence="2 3">
    <name type="scientific">Lentinula edodes</name>
    <name type="common">Shiitake mushroom</name>
    <name type="synonym">Lentinus edodes</name>
    <dbReference type="NCBI Taxonomy" id="5353"/>
    <lineage>
        <taxon>Eukaryota</taxon>
        <taxon>Fungi</taxon>
        <taxon>Dikarya</taxon>
        <taxon>Basidiomycota</taxon>
        <taxon>Agaricomycotina</taxon>
        <taxon>Agaricomycetes</taxon>
        <taxon>Agaricomycetidae</taxon>
        <taxon>Agaricales</taxon>
        <taxon>Marasmiineae</taxon>
        <taxon>Omphalotaceae</taxon>
        <taxon>Lentinula</taxon>
    </lineage>
</organism>
<evidence type="ECO:0000256" key="1">
    <source>
        <dbReference type="SAM" id="MobiDB-lite"/>
    </source>
</evidence>
<dbReference type="Proteomes" id="UP000188533">
    <property type="component" value="Unassembled WGS sequence"/>
</dbReference>
<evidence type="ECO:0000313" key="3">
    <source>
        <dbReference type="Proteomes" id="UP000188533"/>
    </source>
</evidence>
<reference evidence="2 3" key="1">
    <citation type="submission" date="2016-08" db="EMBL/GenBank/DDBJ databases">
        <authorList>
            <consortium name="Lentinula edodes genome sequencing consortium"/>
            <person name="Sakamoto Y."/>
            <person name="Nakade K."/>
            <person name="Sato S."/>
            <person name="Yoshida Y."/>
            <person name="Miyazaki K."/>
            <person name="Natsume S."/>
            <person name="Konno N."/>
        </authorList>
    </citation>
    <scope>NUCLEOTIDE SEQUENCE [LARGE SCALE GENOMIC DNA]</scope>
    <source>
        <strain evidence="2 3">NBRC 111202</strain>
    </source>
</reference>
<gene>
    <name evidence="2" type="ORF">LENED_012531</name>
</gene>
<protein>
    <submittedName>
        <fullName evidence="2">Uncharacterized protein</fullName>
    </submittedName>
</protein>
<dbReference type="EMBL" id="BDGU01001627">
    <property type="protein sequence ID" value="GAW10282.1"/>
    <property type="molecule type" value="Genomic_DNA"/>
</dbReference>
<proteinExistence type="predicted"/>
<name>A0A1Q3ESX9_LENED</name>
<sequence>MLDFNLIDHTGATITESMLPDALSGATVDIAFVLRGWKFGQEKYWSFALDVQQVVVLRPEQNDNQLPNQMYNVVTPPRRSSAYHPPTPVTPSNVNSPLNNTYPLEHMYASSNGSTNFGSPTNQLRAPFAKGNAAFGNSFIGKSHSDHIASRSTGSTLDALISASHGALYNPPGSTFGTALPTHRDLPMQHDRSPLPLASVYPSVTPFGILKTDTSGSSLVALPAQNTTLQKRGGDTVPPSMPYARELPLANKAFLPNVTENKFELVDPGRTILQHSDFDQPVPYHQNGVLPTTFDHDFEIRLMNAVNIARMQHLSQSLTDPRNTPHDHVHGVHRGDLQSPFALKDRRGDQSFEVQVMAEEFNYMNDMSSSVPNGEVPVEFFSSVAEHTMPETPAQSTVVMPKFNWDDGLSDSAITGDNGGNVFNDSDKSPSVQAGERAQVTEVASSPCGNNNANVSTKLVQSTNVHGT</sequence>
<dbReference type="AlphaFoldDB" id="A0A1Q3ESX9"/>
<feature type="compositionally biased region" description="Polar residues" evidence="1">
    <location>
        <begin position="421"/>
        <end position="432"/>
    </location>
</feature>
<feature type="region of interest" description="Disordered" evidence="1">
    <location>
        <begin position="415"/>
        <end position="434"/>
    </location>
</feature>
<keyword evidence="3" id="KW-1185">Reference proteome</keyword>